<keyword evidence="2" id="KW-1185">Reference proteome</keyword>
<comment type="caution">
    <text evidence="1">The sequence shown here is derived from an EMBL/GenBank/DDBJ whole genome shotgun (WGS) entry which is preliminary data.</text>
</comment>
<evidence type="ECO:0000313" key="2">
    <source>
        <dbReference type="Proteomes" id="UP000613740"/>
    </source>
</evidence>
<sequence length="198" mass="21801">MLLQQKLAGRELGRVGCSMPNAARPARSSTCAYARKSDFSVSQVQATVNRILEWGPKSLNGYLFEVHVWATFNFDAKAKGLPYRAQMWDNGGGGAVDVHVYDLSDPGTTLLEAQLKVRAGDDYDNGLLNPNRYCGMTRITTTDYVMCKNGVCATDTLSYGGARSLPLSSAELEELCRRPDDHFRRVKLEIDTLSSQAP</sequence>
<name>A0A835WIH1_9CHLO</name>
<proteinExistence type="predicted"/>
<accession>A0A835WIH1</accession>
<dbReference type="EMBL" id="JAEHOD010000020">
    <property type="protein sequence ID" value="KAG2447751.1"/>
    <property type="molecule type" value="Genomic_DNA"/>
</dbReference>
<gene>
    <name evidence="1" type="ORF">HYH02_007209</name>
</gene>
<dbReference type="AlphaFoldDB" id="A0A835WIH1"/>
<organism evidence="1 2">
    <name type="scientific">Chlamydomonas schloesseri</name>
    <dbReference type="NCBI Taxonomy" id="2026947"/>
    <lineage>
        <taxon>Eukaryota</taxon>
        <taxon>Viridiplantae</taxon>
        <taxon>Chlorophyta</taxon>
        <taxon>core chlorophytes</taxon>
        <taxon>Chlorophyceae</taxon>
        <taxon>CS clade</taxon>
        <taxon>Chlamydomonadales</taxon>
        <taxon>Chlamydomonadaceae</taxon>
        <taxon>Chlamydomonas</taxon>
    </lineage>
</organism>
<dbReference type="OrthoDB" id="547314at2759"/>
<reference evidence="1" key="1">
    <citation type="journal article" date="2020" name="bioRxiv">
        <title>Comparative genomics of Chlamydomonas.</title>
        <authorList>
            <person name="Craig R.J."/>
            <person name="Hasan A.R."/>
            <person name="Ness R.W."/>
            <person name="Keightley P.D."/>
        </authorList>
    </citation>
    <scope>NUCLEOTIDE SEQUENCE</scope>
    <source>
        <strain evidence="1">CCAP 11/173</strain>
    </source>
</reference>
<evidence type="ECO:0000313" key="1">
    <source>
        <dbReference type="EMBL" id="KAG2447751.1"/>
    </source>
</evidence>
<protein>
    <submittedName>
        <fullName evidence="1">Uncharacterized protein</fullName>
    </submittedName>
</protein>
<dbReference type="Proteomes" id="UP000613740">
    <property type="component" value="Unassembled WGS sequence"/>
</dbReference>